<dbReference type="EMBL" id="ALBS01000258">
    <property type="protein sequence ID" value="EJT47306.1"/>
    <property type="molecule type" value="Genomic_DNA"/>
</dbReference>
<proteinExistence type="predicted"/>
<dbReference type="PANTHER" id="PTHR12975:SF6">
    <property type="entry name" value="TRAFFICKING PROTEIN PARTICLE COMPLEX SUBUNIT 8"/>
    <property type="match status" value="1"/>
</dbReference>
<evidence type="ECO:0000313" key="2">
    <source>
        <dbReference type="Proteomes" id="UP000002748"/>
    </source>
</evidence>
<dbReference type="Proteomes" id="UP000002748">
    <property type="component" value="Unassembled WGS sequence"/>
</dbReference>
<dbReference type="InterPro" id="IPR024420">
    <property type="entry name" value="TRAPP_III_complex_Trs85"/>
</dbReference>
<evidence type="ECO:0000313" key="1">
    <source>
        <dbReference type="EMBL" id="EJT47306.1"/>
    </source>
</evidence>
<dbReference type="RefSeq" id="XP_014177835.1">
    <property type="nucleotide sequence ID" value="XM_014322360.1"/>
</dbReference>
<dbReference type="HOGENOM" id="CLU_004823_3_0_1"/>
<dbReference type="AlphaFoldDB" id="J5SSH8"/>
<dbReference type="GO" id="GO:1990072">
    <property type="term" value="C:TRAPPIII protein complex"/>
    <property type="evidence" value="ECO:0007669"/>
    <property type="project" value="TreeGrafter"/>
</dbReference>
<accession>J5SSH8</accession>
<gene>
    <name evidence="1" type="ORF">A1Q1_03935</name>
</gene>
<reference evidence="1 2" key="1">
    <citation type="journal article" date="2012" name="Eukaryot. Cell">
        <title>Draft genome sequence of CBS 2479, the standard type strain of Trichosporon asahii.</title>
        <authorList>
            <person name="Yang R.Y."/>
            <person name="Li H.T."/>
            <person name="Zhu H."/>
            <person name="Zhou G.P."/>
            <person name="Wang M."/>
            <person name="Wang L."/>
        </authorList>
    </citation>
    <scope>NUCLEOTIDE SEQUENCE [LARGE SCALE GENOMIC DNA]</scope>
    <source>
        <strain evidence="2">ATCC 90039 / CBS 2479 / JCM 2466 / KCTC 7840 / NCYC 2677 / UAMH 7654</strain>
    </source>
</reference>
<dbReference type="Pfam" id="PF12739">
    <property type="entry name" value="TRAPPC-Trs85"/>
    <property type="match status" value="1"/>
</dbReference>
<comment type="caution">
    <text evidence="1">The sequence shown here is derived from an EMBL/GenBank/DDBJ whole genome shotgun (WGS) entry which is preliminary data.</text>
</comment>
<dbReference type="VEuPathDB" id="FungiDB:A1Q1_03935"/>
<protein>
    <submittedName>
        <fullName evidence="1">Uncharacterized protein</fullName>
    </submittedName>
</protein>
<dbReference type="OrthoDB" id="203724at2759"/>
<sequence>MPSPPLSIIQSLSPRVAVLASDDVNDSCNANGCKGLEELLRPWEGGTERDEDQQYPTTRALLLSSRPLAPHETFNHPVGVMIAISTTTPDPMGTLTSLYGQAVGTGAQAAPWMDGVQVLKFFVVVHDVAKAGSSLVKAEELLANVKKAYGPHSTLLVINSRQQAGDVSTDVTTAEGPDSQGDAGALSQIYANALSSLTLSPMGAAAQMEEDGPPKTYASLLTSEDIQRLMALVRELVVQSLVPWMEARIREWNEAYQSSRRGLTGRLFGAGRKLFSSRPSSPSTTTGPAGYNAIKGYYPVNSPDGLSRRLADFAFMLRDYRYAAGVYDSLRRDYVQDKAWRYAAAANEMVGLSQLLSNAFFLPNTPPGSIVPFTTLQHTEISTCLENAVISYYQHGPPGHIQLDALRATVLYYEAWKAIQEWRGVGSALVKGAGEADEVPCAVLVEEAAAADVKGGKSKRGSRRQSLHLVMAAKKYEKAGYKAFSRRCLEQAASLMRGAPWKAALDNLEYALGRQAYTLGESAVAVEHFLRLLKREDTSSPGQSMVLEDMALAYEHLQNHPDQLEAAKGKLKLPTPIFDISKTKILLPEASSEHSTEGWEILEKKALANWDRKGKKPLSILPDPRKIAACVGETLCVELIASNPLNAPIVLENLTVGVEPAAAVEVQTIDEVALAPYETGAIRLAITPKAEGPFTVANATFTFHRFLPCVESLERKGKRLFATKQQRLKPMYAKDTSLTVHAEATRPRLEIELTGVPGSMFEGELVDAEITLRNKGTLGVENVGLITNHYGAIVSRELSQTSHQLTADTSHSNTPASIPNRLQPIAPVPLYDGVIEAGKSVTVPVVFTAVAPGALDVKALAIFSAAGTDVLGCSRVSHAAEVRRALAISTEVAPARKGYFLAVTVTNHADVPLEVTGLSAVSEYWQLTSPADVSPEPLLPQQTQRLVLSVQSGGANVDLTQTRLVSNLSHVLAGRPEAIEPIEPGSVKLQVPTAEYLRARRAWRLRFATEHFPTLPRELVPRILPLLDPLELDLVASWAAENRYGFACAHGIRPAPAFSLVESLRGGESTAKRTMYEETGRQMRALNEAVLEGVFADEADPLLVRTRVPSAKQGRVTHDFAKGSLSLPVELELENRSPTLPVRWILNLPQGSVYTGTLSHRGTIPAGGRASVKTHAWVCEPGRVPLGGWEVIRETGDAETDGEWVPRMSWIGAGGGSVEVAAA</sequence>
<organism evidence="1 2">
    <name type="scientific">Trichosporon asahii var. asahii (strain ATCC 90039 / CBS 2479 / JCM 2466 / KCTC 7840 / NBRC 103889/ NCYC 2677 / UAMH 7654)</name>
    <name type="common">Yeast</name>
    <dbReference type="NCBI Taxonomy" id="1186058"/>
    <lineage>
        <taxon>Eukaryota</taxon>
        <taxon>Fungi</taxon>
        <taxon>Dikarya</taxon>
        <taxon>Basidiomycota</taxon>
        <taxon>Agaricomycotina</taxon>
        <taxon>Tremellomycetes</taxon>
        <taxon>Trichosporonales</taxon>
        <taxon>Trichosporonaceae</taxon>
        <taxon>Trichosporon</taxon>
    </lineage>
</organism>
<dbReference type="PANTHER" id="PTHR12975">
    <property type="entry name" value="TRANSPORT PROTEIN TRAPP"/>
    <property type="match status" value="1"/>
</dbReference>
<name>J5SSH8_TRIAS</name>
<dbReference type="KEGG" id="tasa:A1Q1_03935"/>
<dbReference type="GeneID" id="25987448"/>